<comment type="caution">
    <text evidence="1">The sequence shown here is derived from an EMBL/GenBank/DDBJ whole genome shotgun (WGS) entry which is preliminary data.</text>
</comment>
<organism evidence="1 2">
    <name type="scientific">Candidatus Nitrosocosmicus arcticus</name>
    <dbReference type="NCBI Taxonomy" id="2035267"/>
    <lineage>
        <taxon>Archaea</taxon>
        <taxon>Nitrososphaerota</taxon>
        <taxon>Nitrososphaeria</taxon>
        <taxon>Nitrososphaerales</taxon>
        <taxon>Nitrososphaeraceae</taxon>
        <taxon>Candidatus Nitrosocosmicus</taxon>
    </lineage>
</organism>
<evidence type="ECO:0000313" key="1">
    <source>
        <dbReference type="EMBL" id="TVP41921.1"/>
    </source>
</evidence>
<dbReference type="AlphaFoldDB" id="A0A557SZ89"/>
<evidence type="ECO:0008006" key="3">
    <source>
        <dbReference type="Google" id="ProtNLM"/>
    </source>
</evidence>
<gene>
    <name evidence="1" type="ORF">NARC_10327</name>
</gene>
<dbReference type="EMBL" id="VOAH01000001">
    <property type="protein sequence ID" value="TVP41921.1"/>
    <property type="molecule type" value="Genomic_DNA"/>
</dbReference>
<evidence type="ECO:0000313" key="2">
    <source>
        <dbReference type="Proteomes" id="UP000315289"/>
    </source>
</evidence>
<protein>
    <recommendedName>
        <fullName evidence="3">High potential iron-sulfur proteins family profile domain-containing protein</fullName>
    </recommendedName>
</protein>
<reference evidence="1 2" key="1">
    <citation type="journal article" date="2019" name="Front. Microbiol.">
        <title>Ammonia Oxidation by the Arctic Terrestrial Thaumarchaeote Candidatus Nitrosocosmicus arcticus Is Stimulated by Increasing Temperatures.</title>
        <authorList>
            <person name="Alves R.J.E."/>
            <person name="Kerou M."/>
            <person name="Zappe A."/>
            <person name="Bittner R."/>
            <person name="Abby S.S."/>
            <person name="Schmidt H.A."/>
            <person name="Pfeifer K."/>
            <person name="Schleper C."/>
        </authorList>
    </citation>
    <scope>NUCLEOTIDE SEQUENCE [LARGE SCALE GENOMIC DNA]</scope>
    <source>
        <strain evidence="1 2">Kfb</strain>
    </source>
</reference>
<proteinExistence type="predicted"/>
<sequence>MTLKIMSANSNFTSTQKIPQEATQLVKLTKVSSRYLEVPSFKDSDTHRGYFCYNCIYFMKPNHCAVVTDEGQDVNGNVSNVIAAHGICSLWTPNEKEIK</sequence>
<dbReference type="Proteomes" id="UP000315289">
    <property type="component" value="Unassembled WGS sequence"/>
</dbReference>
<keyword evidence="2" id="KW-1185">Reference proteome</keyword>
<accession>A0A557SZ89</accession>
<name>A0A557SZ89_9ARCH</name>